<dbReference type="RefSeq" id="WP_194133223.1">
    <property type="nucleotide sequence ID" value="NZ_JADFFK010000001.1"/>
</dbReference>
<reference evidence="2 3" key="1">
    <citation type="journal article" date="2021" name="Int. J. Syst. Evol. Microbiol.">
        <title>Salipiger mangrovisoli sp. nov., isolated from mangrove soil and the proposal for the reclassification of Paraphaeobacter pallidus as Salipiger pallidus comb. nov.</title>
        <authorList>
            <person name="Du J."/>
            <person name="Liu Y."/>
            <person name="Pei T."/>
            <person name="Deng M.R."/>
            <person name="Zhu H."/>
        </authorList>
    </citation>
    <scope>NUCLEOTIDE SEQUENCE [LARGE SCALE GENOMIC DNA]</scope>
    <source>
        <strain evidence="2 3">6D45A</strain>
    </source>
</reference>
<organism evidence="2 3">
    <name type="scientific">Salipiger mangrovisoli</name>
    <dbReference type="NCBI Taxonomy" id="2865933"/>
    <lineage>
        <taxon>Bacteria</taxon>
        <taxon>Pseudomonadati</taxon>
        <taxon>Pseudomonadota</taxon>
        <taxon>Alphaproteobacteria</taxon>
        <taxon>Rhodobacterales</taxon>
        <taxon>Roseobacteraceae</taxon>
        <taxon>Salipiger</taxon>
    </lineage>
</organism>
<gene>
    <name evidence="2" type="ORF">IQ782_00090</name>
</gene>
<feature type="region of interest" description="Disordered" evidence="1">
    <location>
        <begin position="309"/>
        <end position="332"/>
    </location>
</feature>
<feature type="compositionally biased region" description="Basic and acidic residues" evidence="1">
    <location>
        <begin position="175"/>
        <end position="186"/>
    </location>
</feature>
<feature type="compositionally biased region" description="Low complexity" evidence="1">
    <location>
        <begin position="272"/>
        <end position="295"/>
    </location>
</feature>
<proteinExistence type="predicted"/>
<feature type="compositionally biased region" description="Low complexity" evidence="1">
    <location>
        <begin position="320"/>
        <end position="332"/>
    </location>
</feature>
<evidence type="ECO:0000313" key="3">
    <source>
        <dbReference type="Proteomes" id="UP000607796"/>
    </source>
</evidence>
<dbReference type="EMBL" id="JADFFK010000001">
    <property type="protein sequence ID" value="MBE9635228.1"/>
    <property type="molecule type" value="Genomic_DNA"/>
</dbReference>
<sequence>MSDPVTNVEIEDVLSSIRRLVSEDSHLDSASEPLRSARPAPAGRLVLTPALRVQEPDAEIRDISAPEAQDRHAAPLAARLVPSEEEIAEVARNTPKSGDRFGLADVDDVEEAPFIEVDDSTVERLAEASIADFFSLKLRDTAPAPTAPAVADAAEPKEGSLAQKIAELEEMIARSTHEFEPERGEEAPAAIFRHQPVPEEQGAAPAPVPEEEDEDSELASRPMPEPELVDEPYALEAFAEDLASDVAEEGDSQLDDGAEDAVDEDPGLIFRSAEPAASAAQESDAEPEPVAAPVRRPVKILRNPVWQRSQSNLRTEEPVQEPVEPAQEPAAAAEVPAVAEALPAGFDEDRLRALIAEVVREELQGALGERVTRNVRKMVRRELHRLLSSEDLD</sequence>
<comment type="caution">
    <text evidence="2">The sequence shown here is derived from an EMBL/GenBank/DDBJ whole genome shotgun (WGS) entry which is preliminary data.</text>
</comment>
<name>A0ABR9WVB8_9RHOB</name>
<evidence type="ECO:0000313" key="2">
    <source>
        <dbReference type="EMBL" id="MBE9635228.1"/>
    </source>
</evidence>
<accession>A0ABR9WVB8</accession>
<evidence type="ECO:0000256" key="1">
    <source>
        <dbReference type="SAM" id="MobiDB-lite"/>
    </source>
</evidence>
<protein>
    <submittedName>
        <fullName evidence="2">Uncharacterized protein</fullName>
    </submittedName>
</protein>
<feature type="compositionally biased region" description="Acidic residues" evidence="1">
    <location>
        <begin position="238"/>
        <end position="266"/>
    </location>
</feature>
<feature type="region of interest" description="Disordered" evidence="1">
    <location>
        <begin position="175"/>
        <end position="296"/>
    </location>
</feature>
<dbReference type="Proteomes" id="UP000607796">
    <property type="component" value="Unassembled WGS sequence"/>
</dbReference>
<keyword evidence="3" id="KW-1185">Reference proteome</keyword>